<dbReference type="InterPro" id="IPR011576">
    <property type="entry name" value="Pyridox_Oxase_N"/>
</dbReference>
<dbReference type="AlphaFoldDB" id="A0A7C5T060"/>
<dbReference type="InterPro" id="IPR012349">
    <property type="entry name" value="Split_barrel_FMN-bd"/>
</dbReference>
<evidence type="ECO:0000313" key="2">
    <source>
        <dbReference type="EMBL" id="HHO73339.1"/>
    </source>
</evidence>
<dbReference type="EMBL" id="DSAC01000022">
    <property type="protein sequence ID" value="HHO73339.1"/>
    <property type="molecule type" value="Genomic_DNA"/>
</dbReference>
<comment type="caution">
    <text evidence="2">The sequence shown here is derived from an EMBL/GenBank/DDBJ whole genome shotgun (WGS) entry which is preliminary data.</text>
</comment>
<feature type="domain" description="Pyridoxamine 5'-phosphate oxidase N-terminal" evidence="1">
    <location>
        <begin position="18"/>
        <end position="103"/>
    </location>
</feature>
<name>A0A7C5T060_9AQUI</name>
<gene>
    <name evidence="2" type="ORF">ENN04_01730</name>
</gene>
<dbReference type="SUPFAM" id="SSF50475">
    <property type="entry name" value="FMN-binding split barrel"/>
    <property type="match status" value="1"/>
</dbReference>
<dbReference type="Gene3D" id="2.30.110.10">
    <property type="entry name" value="Electron Transport, Fmn-binding Protein, Chain A"/>
    <property type="match status" value="1"/>
</dbReference>
<sequence>MLPKELIDFMRSVGVFPIVLTTTDKNGELHTTFITWVYPVDDKTLRLALSSNAKSAKNMQETGKVAIMVFSANTALALYGNAKLILERIEEVKFPVSVFEISIQKVEDALFPGGTVVGTIPFMHTGNLQKAGELDELVLSALRG</sequence>
<organism evidence="2">
    <name type="scientific">Thermocrinis ruber</name>
    <dbReference type="NCBI Taxonomy" id="75906"/>
    <lineage>
        <taxon>Bacteria</taxon>
        <taxon>Pseudomonadati</taxon>
        <taxon>Aquificota</taxon>
        <taxon>Aquificia</taxon>
        <taxon>Aquificales</taxon>
        <taxon>Aquificaceae</taxon>
        <taxon>Thermocrinis</taxon>
    </lineage>
</organism>
<proteinExistence type="predicted"/>
<evidence type="ECO:0000259" key="1">
    <source>
        <dbReference type="Pfam" id="PF01243"/>
    </source>
</evidence>
<protein>
    <submittedName>
        <fullName evidence="2">Pyridoxamine 5'-phosphate oxidase</fullName>
    </submittedName>
</protein>
<reference evidence="2" key="1">
    <citation type="journal article" date="2020" name="mSystems">
        <title>Genome- and Community-Level Interaction Insights into Carbon Utilization and Element Cycling Functions of Hydrothermarchaeota in Hydrothermal Sediment.</title>
        <authorList>
            <person name="Zhou Z."/>
            <person name="Liu Y."/>
            <person name="Xu W."/>
            <person name="Pan J."/>
            <person name="Luo Z.H."/>
            <person name="Li M."/>
        </authorList>
    </citation>
    <scope>NUCLEOTIDE SEQUENCE [LARGE SCALE GENOMIC DNA]</scope>
    <source>
        <strain evidence="2">SpSt-114</strain>
    </source>
</reference>
<dbReference type="Pfam" id="PF01243">
    <property type="entry name" value="PNPOx_N"/>
    <property type="match status" value="1"/>
</dbReference>
<accession>A0A7C5T060</accession>